<dbReference type="PROSITE" id="PS51644">
    <property type="entry name" value="HTH_OST"/>
    <property type="match status" value="3"/>
</dbReference>
<comment type="similarity">
    <text evidence="2">Belongs to the TDRD5 family.</text>
</comment>
<dbReference type="InterPro" id="IPR041966">
    <property type="entry name" value="LOTUS-like"/>
</dbReference>
<dbReference type="SUPFAM" id="SSF63748">
    <property type="entry name" value="Tudor/PWWP/MBT"/>
    <property type="match status" value="1"/>
</dbReference>
<dbReference type="InterPro" id="IPR035437">
    <property type="entry name" value="SNase_OB-fold_sf"/>
</dbReference>
<proteinExistence type="inferred from homology"/>
<dbReference type="GO" id="GO:0030154">
    <property type="term" value="P:cell differentiation"/>
    <property type="evidence" value="ECO:0007669"/>
    <property type="project" value="UniProtKB-KW"/>
</dbReference>
<keyword evidence="7" id="KW-0221">Differentiation</keyword>
<evidence type="ECO:0000313" key="12">
    <source>
        <dbReference type="Proteomes" id="UP000694558"/>
    </source>
</evidence>
<dbReference type="Proteomes" id="UP000694558">
    <property type="component" value="Chromosome 12"/>
</dbReference>
<dbReference type="Pfam" id="PF00567">
    <property type="entry name" value="TUDOR"/>
    <property type="match status" value="1"/>
</dbReference>
<dbReference type="GO" id="GO:0007283">
    <property type="term" value="P:spermatogenesis"/>
    <property type="evidence" value="ECO:0007669"/>
    <property type="project" value="UniProtKB-KW"/>
</dbReference>
<keyword evidence="5" id="KW-0963">Cytoplasm</keyword>
<name>A0A8D3BHI4_SCOMX</name>
<dbReference type="GO" id="GO:0005737">
    <property type="term" value="C:cytoplasm"/>
    <property type="evidence" value="ECO:0007669"/>
    <property type="project" value="UniProtKB-SubCell"/>
</dbReference>
<evidence type="ECO:0000256" key="8">
    <source>
        <dbReference type="ARBA" id="ARBA00022871"/>
    </source>
</evidence>
<sequence length="741" mass="82151">MNQEEAFAELKKHIRSLLISSKTGLDPDNLRQDYVTMIGRPIPLKLLGFRNVMDMVKEMPDVVSINFRADGGILLKAVSNESTRNIEELVAKQRISKGNKKVSRGGFGYFLPRYHHKSPSVVLPRRGRAPPALPGQLRAQLRFLLAQGPLRLSDLECSFLRCFGHPLRIHNHGFFSIGEMLEAVADLILIQQSRLGSVLTLREHMVPRPLLTPSSSTQKTGPVKQKSPINEKPASKGPGTRAQTATVPPAQVPVKQGHLNQPLAETTLGPDCKLCVTVSNEPIVVEKNQEAEPELCQEGQLFQKRVIKLEEELRQRILENGVAGTISPELKEKMRKVVGQTTGGLSVHNLPAEYKKVFGEELPLQQSGFVSVTELVGAMSDTFHLKPAEGDNGHHWIVVDIQESDSTQSGVSSFVNSVQLPFTGYYFRCGQSSWEGKLESDNDDITVHHSPAVPLDALQSQRLRPPMHRQAQELVQLLVEHVESPGHFYIRFSNSEEARATEDMMIEMRRCYSCPKVSECYRLPKQFVRQGQVCCVSPDGIWFYRVVIHRIINPTQVEVYFVDYGVTTVVQSGNLKFLKSCYSFLPAQAVPSSLAGIKPTTGSWTDKATACFQKLCSERILVGFLYCYTGDVLQLYLCDTHTADDIHIHMALLSQGHGTPCSPAASAALCVQFSPVSLYLGDGKVDLPEVEEMTACPEPANTPEQSMSATLEGEEEEVPGLEFIADSEVNPHIQVQYSMAT</sequence>
<comment type="subcellular location">
    <subcellularLocation>
        <location evidence="1">Cytoplasm</location>
    </subcellularLocation>
</comment>
<evidence type="ECO:0000256" key="5">
    <source>
        <dbReference type="ARBA" id="ARBA00022490"/>
    </source>
</evidence>
<dbReference type="AlphaFoldDB" id="A0A8D3BHI4"/>
<evidence type="ECO:0000256" key="6">
    <source>
        <dbReference type="ARBA" id="ARBA00022737"/>
    </source>
</evidence>
<feature type="domain" description="HTH OST-type" evidence="10">
    <location>
        <begin position="129"/>
        <end position="205"/>
    </location>
</feature>
<dbReference type="Ensembl" id="ENSSMAT00000034767.2">
    <property type="protein sequence ID" value="ENSSMAP00000034327.2"/>
    <property type="gene ID" value="ENSSMAG00000020999.2"/>
</dbReference>
<feature type="domain" description="HTH OST-type" evidence="10">
    <location>
        <begin position="326"/>
        <end position="402"/>
    </location>
</feature>
<dbReference type="Gene3D" id="2.40.50.90">
    <property type="match status" value="1"/>
</dbReference>
<dbReference type="InterPro" id="IPR025605">
    <property type="entry name" value="OST-HTH/LOTUS_dom"/>
</dbReference>
<dbReference type="InterPro" id="IPR050621">
    <property type="entry name" value="Tudor_domain_containing"/>
</dbReference>
<keyword evidence="8" id="KW-0744">Spermatogenesis</keyword>
<feature type="region of interest" description="Disordered" evidence="9">
    <location>
        <begin position="209"/>
        <end position="257"/>
    </location>
</feature>
<dbReference type="Gene3D" id="3.30.420.610">
    <property type="entry name" value="LOTUS domain-like"/>
    <property type="match status" value="3"/>
</dbReference>
<organism evidence="11 12">
    <name type="scientific">Scophthalmus maximus</name>
    <name type="common">Turbot</name>
    <name type="synonym">Psetta maxima</name>
    <dbReference type="NCBI Taxonomy" id="52904"/>
    <lineage>
        <taxon>Eukaryota</taxon>
        <taxon>Metazoa</taxon>
        <taxon>Chordata</taxon>
        <taxon>Craniata</taxon>
        <taxon>Vertebrata</taxon>
        <taxon>Euteleostomi</taxon>
        <taxon>Actinopterygii</taxon>
        <taxon>Neopterygii</taxon>
        <taxon>Teleostei</taxon>
        <taxon>Neoteleostei</taxon>
        <taxon>Acanthomorphata</taxon>
        <taxon>Carangaria</taxon>
        <taxon>Pleuronectiformes</taxon>
        <taxon>Pleuronectoidei</taxon>
        <taxon>Scophthalmidae</taxon>
        <taxon>Scophthalmus</taxon>
    </lineage>
</organism>
<feature type="domain" description="HTH OST-type" evidence="10">
    <location>
        <begin position="6"/>
        <end position="79"/>
    </location>
</feature>
<evidence type="ECO:0000256" key="1">
    <source>
        <dbReference type="ARBA" id="ARBA00004496"/>
    </source>
</evidence>
<evidence type="ECO:0000256" key="7">
    <source>
        <dbReference type="ARBA" id="ARBA00022782"/>
    </source>
</evidence>
<reference evidence="11" key="1">
    <citation type="submission" date="2023-05" db="EMBL/GenBank/DDBJ databases">
        <title>High-quality long-read genome of Scophthalmus maximus.</title>
        <authorList>
            <person name="Lien S."/>
            <person name="Martinez P."/>
        </authorList>
    </citation>
    <scope>NUCLEOTIDE SEQUENCE [LARGE SCALE GENOMIC DNA]</scope>
</reference>
<keyword evidence="6" id="KW-0677">Repeat</keyword>
<evidence type="ECO:0000313" key="11">
    <source>
        <dbReference type="Ensembl" id="ENSSMAP00000034327.2"/>
    </source>
</evidence>
<evidence type="ECO:0000256" key="2">
    <source>
        <dbReference type="ARBA" id="ARBA00010384"/>
    </source>
</evidence>
<protein>
    <recommendedName>
        <fullName evidence="3">Tudor domain-containing protein 5</fullName>
    </recommendedName>
</protein>
<dbReference type="InterPro" id="IPR002999">
    <property type="entry name" value="Tudor"/>
</dbReference>
<evidence type="ECO:0000256" key="9">
    <source>
        <dbReference type="SAM" id="MobiDB-lite"/>
    </source>
</evidence>
<dbReference type="PANTHER" id="PTHR22948:SF19">
    <property type="entry name" value="TUDOR DOMAIN-CONTAINING PROTEIN 5"/>
    <property type="match status" value="1"/>
</dbReference>
<reference evidence="11" key="2">
    <citation type="submission" date="2025-08" db="UniProtKB">
        <authorList>
            <consortium name="Ensembl"/>
        </authorList>
    </citation>
    <scope>IDENTIFICATION</scope>
</reference>
<accession>A0A8D3BHI4</accession>
<evidence type="ECO:0000259" key="10">
    <source>
        <dbReference type="PROSITE" id="PS51644"/>
    </source>
</evidence>
<keyword evidence="4" id="KW-0217">Developmental protein</keyword>
<dbReference type="GeneTree" id="ENSGT00940000159902"/>
<evidence type="ECO:0000256" key="3">
    <source>
        <dbReference type="ARBA" id="ARBA00013420"/>
    </source>
</evidence>
<dbReference type="Gene3D" id="2.30.30.140">
    <property type="match status" value="1"/>
</dbReference>
<dbReference type="PANTHER" id="PTHR22948">
    <property type="entry name" value="TUDOR DOMAIN CONTAINING PROTEIN"/>
    <property type="match status" value="1"/>
</dbReference>
<evidence type="ECO:0000256" key="4">
    <source>
        <dbReference type="ARBA" id="ARBA00022473"/>
    </source>
</evidence>
<dbReference type="Pfam" id="PF12872">
    <property type="entry name" value="OST-HTH"/>
    <property type="match status" value="3"/>
</dbReference>